<dbReference type="AlphaFoldDB" id="R4KID5"/>
<keyword evidence="4 5" id="KW-0131">Cell cycle</keyword>
<sequence length="402" mass="43155">MAGTIQRDVTAGLDIGTSGIAVAVLNRGCGPKPEPLGYGFCPSMGVEKGRVIDPEDTATAVKKAVNDARVAAGVPFSSVYVNVDGPDIVARNDSVKQAIARRQVIERHDLHKLQLHFCETILPANWSVVQLVNIKFYIDGKHVTRPQGCRGRELGLSATVLAIPSKQMDQICQCLRNVDLQVNQTAVGPLAAAQAVLSGVERQLGVICVDIGAGLTKTVFINHDMLYHLSIFPVGAGHITADLAVGLHTSLEAAEKVKMEYGLGVINGHVQVPNLSGAGYNTVPGELVHKIIRSRIEEILDFVKQFIEKLKLEASLPGGIVLTGGGARLVGLPELAQDYWMIPVRRGYNMLLGEDVSDNENAYRYTTAVGLALGGTGQRQVTCGVRRIVEGGLVGRFKSWLR</sequence>
<dbReference type="InterPro" id="IPR020823">
    <property type="entry name" value="Cell_div_FtsA"/>
</dbReference>
<evidence type="ECO:0000256" key="5">
    <source>
        <dbReference type="HAMAP-Rule" id="MF_02033"/>
    </source>
</evidence>
<dbReference type="STRING" id="767817.Desgi_3640"/>
<evidence type="ECO:0000256" key="2">
    <source>
        <dbReference type="ARBA" id="ARBA00022618"/>
    </source>
</evidence>
<dbReference type="InterPro" id="IPR003494">
    <property type="entry name" value="SHS2_FtsA"/>
</dbReference>
<dbReference type="PANTHER" id="PTHR32432">
    <property type="entry name" value="CELL DIVISION PROTEIN FTSA-RELATED"/>
    <property type="match status" value="1"/>
</dbReference>
<organism evidence="8 9">
    <name type="scientific">Desulfoscipio gibsoniae DSM 7213</name>
    <dbReference type="NCBI Taxonomy" id="767817"/>
    <lineage>
        <taxon>Bacteria</taxon>
        <taxon>Bacillati</taxon>
        <taxon>Bacillota</taxon>
        <taxon>Clostridia</taxon>
        <taxon>Eubacteriales</taxon>
        <taxon>Desulfallaceae</taxon>
        <taxon>Desulfoscipio</taxon>
    </lineage>
</organism>
<evidence type="ECO:0000256" key="6">
    <source>
        <dbReference type="PIRNR" id="PIRNR003101"/>
    </source>
</evidence>
<evidence type="ECO:0000256" key="3">
    <source>
        <dbReference type="ARBA" id="ARBA00023136"/>
    </source>
</evidence>
<dbReference type="NCBIfam" id="TIGR01174">
    <property type="entry name" value="ftsA"/>
    <property type="match status" value="1"/>
</dbReference>
<dbReference type="HOGENOM" id="CLU_037850_3_1_9"/>
<evidence type="ECO:0000313" key="9">
    <source>
        <dbReference type="Proteomes" id="UP000013520"/>
    </source>
</evidence>
<dbReference type="Proteomes" id="UP000013520">
    <property type="component" value="Chromosome"/>
</dbReference>
<evidence type="ECO:0000259" key="7">
    <source>
        <dbReference type="SMART" id="SM00842"/>
    </source>
</evidence>
<comment type="subunit">
    <text evidence="5">Self-interacts. Interacts with FtsZ.</text>
</comment>
<dbReference type="SMART" id="SM00842">
    <property type="entry name" value="FtsA"/>
    <property type="match status" value="1"/>
</dbReference>
<gene>
    <name evidence="5" type="primary">ftsA</name>
    <name evidence="8" type="ORF">Desgi_3640</name>
</gene>
<reference evidence="8 9" key="1">
    <citation type="submission" date="2012-01" db="EMBL/GenBank/DDBJ databases">
        <title>Complete sequence of Desulfotomaculum gibsoniae DSM 7213.</title>
        <authorList>
            <consortium name="US DOE Joint Genome Institute"/>
            <person name="Lucas S."/>
            <person name="Han J."/>
            <person name="Lapidus A."/>
            <person name="Cheng J.-F."/>
            <person name="Goodwin L."/>
            <person name="Pitluck S."/>
            <person name="Peters L."/>
            <person name="Ovchinnikova G."/>
            <person name="Teshima H."/>
            <person name="Detter J.C."/>
            <person name="Han C."/>
            <person name="Tapia R."/>
            <person name="Land M."/>
            <person name="Hauser L."/>
            <person name="Kyrpides N."/>
            <person name="Ivanova N."/>
            <person name="Pagani I."/>
            <person name="Parshina S."/>
            <person name="Plugge C."/>
            <person name="Muyzer G."/>
            <person name="Kuever J."/>
            <person name="Ivanova A."/>
            <person name="Nazina T."/>
            <person name="Klenk H.-P."/>
            <person name="Brambilla E."/>
            <person name="Spring S."/>
            <person name="Stams A.F."/>
            <person name="Woyke T."/>
        </authorList>
    </citation>
    <scope>NUCLEOTIDE SEQUENCE [LARGE SCALE GENOMIC DNA]</scope>
    <source>
        <strain evidence="8 9">DSM 7213</strain>
    </source>
</reference>
<dbReference type="Pfam" id="PF14450">
    <property type="entry name" value="FtsA"/>
    <property type="match status" value="1"/>
</dbReference>
<dbReference type="RefSeq" id="WP_006520354.1">
    <property type="nucleotide sequence ID" value="NC_021184.1"/>
</dbReference>
<dbReference type="GO" id="GO:0043093">
    <property type="term" value="P:FtsZ-dependent cytokinesis"/>
    <property type="evidence" value="ECO:0007669"/>
    <property type="project" value="UniProtKB-UniRule"/>
</dbReference>
<evidence type="ECO:0000256" key="1">
    <source>
        <dbReference type="ARBA" id="ARBA00022475"/>
    </source>
</evidence>
<dbReference type="HAMAP" id="MF_02033">
    <property type="entry name" value="FtsA"/>
    <property type="match status" value="1"/>
</dbReference>
<feature type="domain" description="SHS2" evidence="7">
    <location>
        <begin position="10"/>
        <end position="196"/>
    </location>
</feature>
<keyword evidence="1 5" id="KW-1003">Cell membrane</keyword>
<dbReference type="PANTHER" id="PTHR32432:SF4">
    <property type="entry name" value="CELL DIVISION PROTEIN FTSA"/>
    <property type="match status" value="1"/>
</dbReference>
<comment type="subcellular location">
    <subcellularLocation>
        <location evidence="5">Cell membrane</location>
        <topology evidence="5">Peripheral membrane protein</topology>
        <orientation evidence="5">Cytoplasmic side</orientation>
    </subcellularLocation>
    <text evidence="5">Localizes to the Z ring in an FtsZ-dependent manner. Targeted to the membrane through a conserved C-terminal amphipathic helix.</text>
</comment>
<protein>
    <recommendedName>
        <fullName evidence="5 6">Cell division protein FtsA</fullName>
    </recommendedName>
</protein>
<dbReference type="Gene3D" id="3.30.420.40">
    <property type="match status" value="2"/>
</dbReference>
<proteinExistence type="inferred from homology"/>
<dbReference type="InterPro" id="IPR043129">
    <property type="entry name" value="ATPase_NBD"/>
</dbReference>
<dbReference type="GO" id="GO:0009898">
    <property type="term" value="C:cytoplasmic side of plasma membrane"/>
    <property type="evidence" value="ECO:0007669"/>
    <property type="project" value="UniProtKB-UniRule"/>
</dbReference>
<dbReference type="GO" id="GO:0032153">
    <property type="term" value="C:cell division site"/>
    <property type="evidence" value="ECO:0007669"/>
    <property type="project" value="UniProtKB-UniRule"/>
</dbReference>
<dbReference type="OrthoDB" id="9768127at2"/>
<dbReference type="EMBL" id="CP003273">
    <property type="protein sequence ID" value="AGL02963.1"/>
    <property type="molecule type" value="Genomic_DNA"/>
</dbReference>
<keyword evidence="9" id="KW-1185">Reference proteome</keyword>
<name>R4KID5_9FIRM</name>
<accession>R4KID5</accession>
<dbReference type="InterPro" id="IPR050696">
    <property type="entry name" value="FtsA/MreB"/>
</dbReference>
<dbReference type="SUPFAM" id="SSF53067">
    <property type="entry name" value="Actin-like ATPase domain"/>
    <property type="match status" value="2"/>
</dbReference>
<dbReference type="PIRSF" id="PIRSF003101">
    <property type="entry name" value="FtsA"/>
    <property type="match status" value="1"/>
</dbReference>
<dbReference type="KEGG" id="dgi:Desgi_3640"/>
<comment type="function">
    <text evidence="5 6">Cell division protein that is involved in the assembly of the Z ring. May serve as a membrane anchor for the Z ring.</text>
</comment>
<evidence type="ECO:0000313" key="8">
    <source>
        <dbReference type="EMBL" id="AGL02963.1"/>
    </source>
</evidence>
<dbReference type="eggNOG" id="COG0849">
    <property type="taxonomic scope" value="Bacteria"/>
</dbReference>
<evidence type="ECO:0000256" key="4">
    <source>
        <dbReference type="ARBA" id="ARBA00023306"/>
    </source>
</evidence>
<keyword evidence="2 5" id="KW-0132">Cell division</keyword>
<keyword evidence="3 5" id="KW-0472">Membrane</keyword>
<comment type="similarity">
    <text evidence="5 6">Belongs to the FtsA/MreB family.</text>
</comment>